<dbReference type="AlphaFoldDB" id="A0A177AFL9"/>
<dbReference type="Pfam" id="PF01230">
    <property type="entry name" value="HIT"/>
    <property type="match status" value="1"/>
</dbReference>
<proteinExistence type="predicted"/>
<accession>A0A177AFL9</accession>
<dbReference type="PANTHER" id="PTHR46648:SF2">
    <property type="entry name" value="HIT DOMAIN-CONTAINING PROTEIN"/>
    <property type="match status" value="1"/>
</dbReference>
<feature type="short sequence motif" description="Histidine triad motif" evidence="2 3">
    <location>
        <begin position="127"/>
        <end position="131"/>
    </location>
</feature>
<protein>
    <recommendedName>
        <fullName evidence="4">HIT domain-containing protein</fullName>
    </recommendedName>
</protein>
<dbReference type="InterPro" id="IPR001310">
    <property type="entry name" value="Histidine_triad_HIT"/>
</dbReference>
<reference evidence="5" key="1">
    <citation type="submission" date="2016-03" db="EMBL/GenBank/DDBJ databases">
        <title>Updated assembly of Pseudogymnoascus destructans, the fungus causing white-nose syndrome of bats.</title>
        <authorList>
            <person name="Palmer J.M."/>
            <person name="Drees K.P."/>
            <person name="Foster J.T."/>
            <person name="Lindner D.L."/>
        </authorList>
    </citation>
    <scope>NUCLEOTIDE SEQUENCE [LARGE SCALE GENOMIC DNA]</scope>
    <source>
        <strain evidence="5">20631-21</strain>
    </source>
</reference>
<dbReference type="GeneID" id="36285588"/>
<dbReference type="Gene3D" id="3.30.428.10">
    <property type="entry name" value="HIT-like"/>
    <property type="match status" value="1"/>
</dbReference>
<name>A0A177AFL9_9PEZI</name>
<dbReference type="InterPro" id="IPR019808">
    <property type="entry name" value="Histidine_triad_CS"/>
</dbReference>
<dbReference type="GO" id="GO:0003824">
    <property type="term" value="F:catalytic activity"/>
    <property type="evidence" value="ECO:0007669"/>
    <property type="project" value="InterPro"/>
</dbReference>
<feature type="domain" description="HIT" evidence="4">
    <location>
        <begin position="28"/>
        <end position="142"/>
    </location>
</feature>
<evidence type="ECO:0000256" key="3">
    <source>
        <dbReference type="PROSITE-ProRule" id="PRU00464"/>
    </source>
</evidence>
<evidence type="ECO:0000259" key="4">
    <source>
        <dbReference type="PROSITE" id="PS51084"/>
    </source>
</evidence>
<feature type="active site" description="Tele-AMP-histidine intermediate" evidence="1">
    <location>
        <position position="129"/>
    </location>
</feature>
<organism evidence="5">
    <name type="scientific">Pseudogymnoascus destructans</name>
    <dbReference type="NCBI Taxonomy" id="655981"/>
    <lineage>
        <taxon>Eukaryota</taxon>
        <taxon>Fungi</taxon>
        <taxon>Dikarya</taxon>
        <taxon>Ascomycota</taxon>
        <taxon>Pezizomycotina</taxon>
        <taxon>Leotiomycetes</taxon>
        <taxon>Thelebolales</taxon>
        <taxon>Thelebolaceae</taxon>
        <taxon>Pseudogymnoascus</taxon>
    </lineage>
</organism>
<dbReference type="PROSITE" id="PS51084">
    <property type="entry name" value="HIT_2"/>
    <property type="match status" value="1"/>
</dbReference>
<dbReference type="OrthoDB" id="1915375at2759"/>
<sequence length="221" mass="24441">MPEEGEGGTYDPECHFCVIGKTGKPSPHPTIAASPVASAYLVLATHSVVGFLESAPMGHGHIVLLPREHAGKISDLSSGGSAVLGFWLPIVSRGVMAGLFGAKWRDHDESWNILQANGKMAGQTIKHVHFHIIPRPRPEMKSVYGETRDPSEMMSYEKRQRNLTESMTANMQDEKAIEACQLIRAALKKEILRMKLSGKIAEGEDEWDLWSIDDGKRVLWL</sequence>
<dbReference type="PROSITE" id="PS00892">
    <property type="entry name" value="HIT_1"/>
    <property type="match status" value="1"/>
</dbReference>
<gene>
    <name evidence="5" type="ORF">VC83_02507</name>
</gene>
<dbReference type="VEuPathDB" id="FungiDB:GMDG_07357"/>
<dbReference type="eggNOG" id="KOG3275">
    <property type="taxonomic scope" value="Eukaryota"/>
</dbReference>
<evidence type="ECO:0000256" key="1">
    <source>
        <dbReference type="PIRSR" id="PIRSR601310-1"/>
    </source>
</evidence>
<dbReference type="InterPro" id="IPR036265">
    <property type="entry name" value="HIT-like_sf"/>
</dbReference>
<dbReference type="Proteomes" id="UP000077154">
    <property type="component" value="Unassembled WGS sequence"/>
</dbReference>
<dbReference type="EMBL" id="KV441390">
    <property type="protein sequence ID" value="OAF60906.1"/>
    <property type="molecule type" value="Genomic_DNA"/>
</dbReference>
<dbReference type="SUPFAM" id="SSF54197">
    <property type="entry name" value="HIT-like"/>
    <property type="match status" value="1"/>
</dbReference>
<dbReference type="GO" id="GO:0009117">
    <property type="term" value="P:nucleotide metabolic process"/>
    <property type="evidence" value="ECO:0007669"/>
    <property type="project" value="TreeGrafter"/>
</dbReference>
<dbReference type="PANTHER" id="PTHR46648">
    <property type="entry name" value="HIT FAMILY PROTEIN 1"/>
    <property type="match status" value="1"/>
</dbReference>
<dbReference type="InterPro" id="IPR011146">
    <property type="entry name" value="HIT-like"/>
</dbReference>
<evidence type="ECO:0000313" key="5">
    <source>
        <dbReference type="EMBL" id="OAF60906.1"/>
    </source>
</evidence>
<dbReference type="RefSeq" id="XP_024326187.1">
    <property type="nucleotide sequence ID" value="XM_024466168.1"/>
</dbReference>
<evidence type="ECO:0000256" key="2">
    <source>
        <dbReference type="PIRSR" id="PIRSR601310-3"/>
    </source>
</evidence>